<evidence type="ECO:0000313" key="1">
    <source>
        <dbReference type="EMBL" id="THF84579.1"/>
    </source>
</evidence>
<dbReference type="EMBL" id="SSOB01000001">
    <property type="protein sequence ID" value="THF84579.1"/>
    <property type="molecule type" value="Genomic_DNA"/>
</dbReference>
<dbReference type="InterPro" id="IPR036116">
    <property type="entry name" value="FN3_sf"/>
</dbReference>
<sequence length="1274" mass="141127">MEKKQILIEDQLQMVGYAWPRTLLGFDRPDEEAAAEEAWLADADGEAVPFQWRRTDNATRLCMVADLPTGAKRRFEWRSGAAPAPGTSYDRMTVARENDRVQVNNGRLIVMFAEHPFEDGELFALRLAGCAAEGVARIDGGGRKLVAAEGTVTESGPVFTECEFVCRFEGEAEYRATVTVAAGMDYMELRERMSGFAAGESAVLAIEWRSFAPKRRYTKPRSVEPIDRYLEGNGDLPFRVTPYDNAICWHQAKAAAFADDEVAAAVFVKDSGFWDDGEYALWGSPPSLALRFRWSRRRQALRWAYPLASGTRCTAIALYPAQEEAAAPGESYVEELWLWHEFLSLDKVKNWKLAWEERQSEYPRLFREEWLPRRMHDWFGDSTAKPTPGDMDAIVDRLSFCLHQPGNLSPVAAREFYAWASTFDLAAPAMSPGQFDRLKAAWAFMAYAHNEECFMPVTNMLAGHPNFLVDVRSVPALMAALFPAHPDARRWKEDFERSMALNVKYHVRPDVSFWGTRGGRHTENLACYTLYNLQAMLNPVMAITRVWGEHPVAYPNYAKWLSWLLNTLTAPVEGARHIPSQGAHAGGHIDDYAAPLTLRTAAFGLRAIEPLLAEYLLRASPADARGYAEREPNTDIWRAADPAPHDGNTGTLPPLRTAAYTGYGFVLRSAVGERAEASVHLQQIDEGPNYRWGRAGRGGCGVITYFADGKRLSFNRKEDVGDDNMGDVQACCNFGVLYGHEFRSVGRRELTEPLLDLGFAQFARVLAGPYASPAYHSRSVLMSGSDYIIVYDQVGDMRVRGRFSWFVHERDPFPTICQLKPGVSGYDAAPGIPVEVGPGAYRNVNDESKGKYYDGHGHFLTLVSPHGKGDYGYLLGVQAMGYGAMVTLNDRRDFVFRDEAAIAFDEGGIVFDGHAGIVRQYSAKKAEAALFIGSRIGVAGVVAELIAADTEDEADVEAGGEALPAGFSFVRNGDELSGSYAGRGGAVVTLTLPEPLRGLAYRLYVAGIALEPLEDRGHRISFRLPAGGGQWEWTDRLPTPARVQIAGYLASSGLAELVWEPAAGAESYEIAVSDDGGATWTAAASGIAGETMDASRQLRTRLAGTNGTKRHVRIMAVNRDRRGPWSMDYPVYFTGEPPERADGLRVARTGRGFRLTWGWQLGATSYRLYRRERGESEFALVYEGIQHMHEDDSADPARVYEYGVAACNGNGEGLVTPPRDTAPGGLVDWDPRPDEHYRRYTRSHEYGYNGFDHWANDAAPVLAYPAVDRAEQVD</sequence>
<dbReference type="InterPro" id="IPR013783">
    <property type="entry name" value="Ig-like_fold"/>
</dbReference>
<name>A0A4S4C950_9BACL</name>
<gene>
    <name evidence="1" type="ORF">E6C55_00935</name>
</gene>
<accession>A0A4S4C950</accession>
<dbReference type="Proteomes" id="UP000310636">
    <property type="component" value="Unassembled WGS sequence"/>
</dbReference>
<dbReference type="AlphaFoldDB" id="A0A4S4C950"/>
<comment type="caution">
    <text evidence="1">The sequence shown here is derived from an EMBL/GenBank/DDBJ whole genome shotgun (WGS) entry which is preliminary data.</text>
</comment>
<evidence type="ECO:0000313" key="2">
    <source>
        <dbReference type="Proteomes" id="UP000310636"/>
    </source>
</evidence>
<dbReference type="Gene3D" id="2.60.40.10">
    <property type="entry name" value="Immunoglobulins"/>
    <property type="match status" value="2"/>
</dbReference>
<organism evidence="1 2">
    <name type="scientific">Cohnella fermenti</name>
    <dbReference type="NCBI Taxonomy" id="2565925"/>
    <lineage>
        <taxon>Bacteria</taxon>
        <taxon>Bacillati</taxon>
        <taxon>Bacillota</taxon>
        <taxon>Bacilli</taxon>
        <taxon>Bacillales</taxon>
        <taxon>Paenibacillaceae</taxon>
        <taxon>Cohnella</taxon>
    </lineage>
</organism>
<proteinExistence type="predicted"/>
<dbReference type="RefSeq" id="WP_136367894.1">
    <property type="nucleotide sequence ID" value="NZ_SSOB01000001.1"/>
</dbReference>
<dbReference type="OrthoDB" id="4309433at2"/>
<keyword evidence="2" id="KW-1185">Reference proteome</keyword>
<protein>
    <submittedName>
        <fullName evidence="1">Uncharacterized protein</fullName>
    </submittedName>
</protein>
<reference evidence="1 2" key="1">
    <citation type="submission" date="2019-04" db="EMBL/GenBank/DDBJ databases">
        <title>Cohnella sp. nov. isolated from preserved vegetables.</title>
        <authorList>
            <person name="Lin S.-Y."/>
            <person name="Hung M.-H."/>
            <person name="Young C.-C."/>
        </authorList>
    </citation>
    <scope>NUCLEOTIDE SEQUENCE [LARGE SCALE GENOMIC DNA]</scope>
    <source>
        <strain evidence="1 2">CC-MHH1044</strain>
    </source>
</reference>
<dbReference type="SUPFAM" id="SSF49265">
    <property type="entry name" value="Fibronectin type III"/>
    <property type="match status" value="1"/>
</dbReference>